<dbReference type="NCBIfam" id="TIGR00075">
    <property type="entry name" value="hypD"/>
    <property type="match status" value="1"/>
</dbReference>
<dbReference type="GO" id="GO:0051604">
    <property type="term" value="P:protein maturation"/>
    <property type="evidence" value="ECO:0007669"/>
    <property type="project" value="TreeGrafter"/>
</dbReference>
<dbReference type="EMBL" id="BA000048">
    <property type="protein sequence ID" value="BAJ50878.1"/>
    <property type="molecule type" value="Genomic_DNA"/>
</dbReference>
<accession>E6N726</accession>
<dbReference type="Gene3D" id="3.40.50.11750">
    <property type="entry name" value="HypD, alpha/beta domain 1"/>
    <property type="match status" value="2"/>
</dbReference>
<dbReference type="BioCyc" id="CCAL311458:G131R-1033-MONOMER"/>
<dbReference type="Proteomes" id="UP000008120">
    <property type="component" value="Chromosome"/>
</dbReference>
<dbReference type="KEGG" id="csu:CSUB_C1026"/>
<organism evidence="4 6">
    <name type="scientific">Caldiarchaeum subterraneum</name>
    <dbReference type="NCBI Taxonomy" id="311458"/>
    <lineage>
        <taxon>Archaea</taxon>
        <taxon>Nitrososphaerota</taxon>
        <taxon>Candidatus Caldarchaeales</taxon>
        <taxon>Candidatus Caldarchaeaceae</taxon>
        <taxon>Candidatus Caldarchaeum</taxon>
    </lineage>
</organism>
<dbReference type="InterPro" id="IPR042243">
    <property type="entry name" value="HypD_1"/>
</dbReference>
<proteinExistence type="inferred from homology"/>
<evidence type="ECO:0000313" key="5">
    <source>
        <dbReference type="EMBL" id="BAJ50878.1"/>
    </source>
</evidence>
<dbReference type="STRING" id="311458.CSUB_C1026"/>
<evidence type="ECO:0000256" key="3">
    <source>
        <dbReference type="ARBA" id="ARBA00023004"/>
    </source>
</evidence>
<reference evidence="4 6" key="1">
    <citation type="journal article" date="2005" name="Environ. Microbiol.">
        <title>Genetic and functional properties of uncultivated thermophilic crenarchaeotes from a subsurface gold mine as revealed by analysis of genome fragments.</title>
        <authorList>
            <person name="Nunoura T."/>
            <person name="Hirayama H."/>
            <person name="Takami H."/>
            <person name="Oida H."/>
            <person name="Nishi S."/>
            <person name="Shimamura S."/>
            <person name="Suzuki Y."/>
            <person name="Inagaki F."/>
            <person name="Takai K."/>
            <person name="Nealson K.H."/>
            <person name="Horikoshi K."/>
        </authorList>
    </citation>
    <scope>NUCLEOTIDE SEQUENCE [LARGE SCALE GENOMIC DNA]</scope>
</reference>
<reference evidence="4 6" key="2">
    <citation type="journal article" date="2011" name="Nucleic Acids Res.">
        <title>Insights into the evolution of Archaea and eukaryotic protein modifier systems revealed by the genome of a novel archaeal group.</title>
        <authorList>
            <person name="Nunoura T."/>
            <person name="Takaki Y."/>
            <person name="Kakuta J."/>
            <person name="Nishi S."/>
            <person name="Sugahara J."/>
            <person name="Kazama H."/>
            <person name="Chee G."/>
            <person name="Hattori M."/>
            <person name="Kanai A."/>
            <person name="Atomi H."/>
            <person name="Takai K."/>
            <person name="Takami H."/>
        </authorList>
    </citation>
    <scope>NUCLEOTIDE SEQUENCE [LARGE SCALE GENOMIC DNA]</scope>
</reference>
<dbReference type="GO" id="GO:0051539">
    <property type="term" value="F:4 iron, 4 sulfur cluster binding"/>
    <property type="evidence" value="ECO:0007669"/>
    <property type="project" value="TreeGrafter"/>
</dbReference>
<dbReference type="GO" id="GO:0005506">
    <property type="term" value="F:iron ion binding"/>
    <property type="evidence" value="ECO:0007669"/>
    <property type="project" value="TreeGrafter"/>
</dbReference>
<dbReference type="PANTHER" id="PTHR30149:SF0">
    <property type="entry name" value="HYDROGENASE MATURATION FACTOR HYPD"/>
    <property type="match status" value="1"/>
</dbReference>
<dbReference type="PIRSF" id="PIRSF005622">
    <property type="entry name" value="Hydrgn_mat_hypD"/>
    <property type="match status" value="1"/>
</dbReference>
<keyword evidence="3" id="KW-0408">Iron</keyword>
<dbReference type="AlphaFoldDB" id="E6N726"/>
<dbReference type="Gene3D" id="6.10.20.100">
    <property type="match status" value="1"/>
</dbReference>
<dbReference type="InterPro" id="IPR042244">
    <property type="entry name" value="HypD_2_sf"/>
</dbReference>
<evidence type="ECO:0000256" key="2">
    <source>
        <dbReference type="ARBA" id="ARBA00022723"/>
    </source>
</evidence>
<evidence type="ECO:0000313" key="6">
    <source>
        <dbReference type="Proteomes" id="UP000008120"/>
    </source>
</evidence>
<sequence>MDLRRLTKTIFRDSLLASQLAKLINDYWRLLRSNGVEEVKIMNFCGTHEYTSTHYGIRNILPQGVSLVAGPGCPVCITPSYYVETAVELALEGFTAYTYGDAYRLPAVREVKGCRSLSDARMAGADVRVVYSFLDAVRDAASHGKPAVFLAVGFETTCPAYASAIASEMVPSNLTLISAGRLTPPAARYAVERVGTVSGVIAPGHVSTITGAGVWRFLPEEYGIPTVVTGFEPVDVLIAVATILKQLAENKPGLVVEYSRTVTMDGNQRAKKFLSQVFDVVDSAWRGIGFIEKSGYSLRKQFEQYDVVKTFGLREPGKDDWKNDLMPGCICGQVILGAAKPTDCPLFMKRCTPGTPYGPCMVSAEGACSIWARLGGRERLVEVV</sequence>
<comment type="similarity">
    <text evidence="1">Belongs to the HypD family.</text>
</comment>
<evidence type="ECO:0000313" key="4">
    <source>
        <dbReference type="EMBL" id="BAJ48095.1"/>
    </source>
</evidence>
<dbReference type="GO" id="GO:0070025">
    <property type="term" value="F:carbon monoxide binding"/>
    <property type="evidence" value="ECO:0007669"/>
    <property type="project" value="TreeGrafter"/>
</dbReference>
<gene>
    <name evidence="5" type="ORF">CSUB_C1026</name>
    <name evidence="4" type="ORF">HGMM_F28A01C08</name>
</gene>
<dbReference type="EMBL" id="AP011854">
    <property type="protein sequence ID" value="BAJ48095.1"/>
    <property type="molecule type" value="Genomic_DNA"/>
</dbReference>
<dbReference type="Pfam" id="PF01924">
    <property type="entry name" value="HypD"/>
    <property type="match status" value="1"/>
</dbReference>
<name>E6N726_CALS0</name>
<protein>
    <submittedName>
        <fullName evidence="4">Hydrogenase expression/formation protein HypD</fullName>
    </submittedName>
</protein>
<dbReference type="PANTHER" id="PTHR30149">
    <property type="entry name" value="HYDROGENASE PROTEIN ASSEMBLY PROTEIN HYPD"/>
    <property type="match status" value="1"/>
</dbReference>
<evidence type="ECO:0000256" key="1">
    <source>
        <dbReference type="ARBA" id="ARBA00007888"/>
    </source>
</evidence>
<dbReference type="InterPro" id="IPR002780">
    <property type="entry name" value="Hyd_form_HypD"/>
</dbReference>
<keyword evidence="2" id="KW-0479">Metal-binding</keyword>